<reference evidence="15 16" key="1">
    <citation type="submission" date="2023-03" db="EMBL/GenBank/DDBJ databases">
        <title>Paludisphaera mucosa sp. nov. a novel planctomycete from northern fen.</title>
        <authorList>
            <person name="Ivanova A."/>
        </authorList>
    </citation>
    <scope>NUCLEOTIDE SEQUENCE [LARGE SCALE GENOMIC DNA]</scope>
    <source>
        <strain evidence="15 16">Pla2</strain>
    </source>
</reference>
<evidence type="ECO:0000313" key="16">
    <source>
        <dbReference type="Proteomes" id="UP001216907"/>
    </source>
</evidence>
<dbReference type="InterPro" id="IPR008269">
    <property type="entry name" value="Lon_proteolytic"/>
</dbReference>
<dbReference type="InterPro" id="IPR008268">
    <property type="entry name" value="Peptidase_S16_AS"/>
</dbReference>
<evidence type="ECO:0000256" key="9">
    <source>
        <dbReference type="HAMAP-Rule" id="MF_01973"/>
    </source>
</evidence>
<dbReference type="HAMAP" id="MF_01973">
    <property type="entry name" value="lon_bact"/>
    <property type="match status" value="1"/>
</dbReference>
<evidence type="ECO:0000256" key="10">
    <source>
        <dbReference type="PIRNR" id="PIRNR001174"/>
    </source>
</evidence>
<dbReference type="RefSeq" id="WP_277861203.1">
    <property type="nucleotide sequence ID" value="NZ_JARRAG010000002.1"/>
</dbReference>
<comment type="catalytic activity">
    <reaction evidence="9 10 11">
        <text>Hydrolysis of proteins in presence of ATP.</text>
        <dbReference type="EC" id="3.4.21.53"/>
    </reaction>
</comment>
<name>A0ABT6FB82_9BACT</name>
<keyword evidence="16" id="KW-1185">Reference proteome</keyword>
<comment type="similarity">
    <text evidence="9 10 11 12">Belongs to the peptidase S16 family.</text>
</comment>
<dbReference type="InterPro" id="IPR054594">
    <property type="entry name" value="Lon_lid"/>
</dbReference>
<dbReference type="Gene3D" id="2.30.130.40">
    <property type="entry name" value="LON domain-like"/>
    <property type="match status" value="1"/>
</dbReference>
<dbReference type="NCBIfam" id="TIGR00763">
    <property type="entry name" value="lon"/>
    <property type="match status" value="1"/>
</dbReference>
<comment type="function">
    <text evidence="9">ATP-dependent serine protease that mediates the selective degradation of mutant and abnormal proteins as well as certain short-lived regulatory proteins. Required for cellular homeostasis and for survival from DNA damage and developmental changes induced by stress. Degrades polypeptides processively to yield small peptide fragments that are 5 to 10 amino acids long. Binds to DNA in a double-stranded, site-specific manner.</text>
</comment>
<evidence type="ECO:0000313" key="15">
    <source>
        <dbReference type="EMBL" id="MDG3004852.1"/>
    </source>
</evidence>
<dbReference type="Pfam" id="PF05362">
    <property type="entry name" value="Lon_C"/>
    <property type="match status" value="1"/>
</dbReference>
<dbReference type="CDD" id="cd19500">
    <property type="entry name" value="RecA-like_Lon"/>
    <property type="match status" value="1"/>
</dbReference>
<evidence type="ECO:0000256" key="2">
    <source>
        <dbReference type="ARBA" id="ARBA00022490"/>
    </source>
</evidence>
<dbReference type="PANTHER" id="PTHR10046">
    <property type="entry name" value="ATP DEPENDENT LON PROTEASE FAMILY MEMBER"/>
    <property type="match status" value="1"/>
</dbReference>
<dbReference type="InterPro" id="IPR027543">
    <property type="entry name" value="Lon_bac"/>
</dbReference>
<dbReference type="PROSITE" id="PS51787">
    <property type="entry name" value="LON_N"/>
    <property type="match status" value="1"/>
</dbReference>
<dbReference type="InterPro" id="IPR046336">
    <property type="entry name" value="Lon_prtase_N_sf"/>
</dbReference>
<evidence type="ECO:0000259" key="14">
    <source>
        <dbReference type="PROSITE" id="PS51787"/>
    </source>
</evidence>
<dbReference type="Pfam" id="PF00004">
    <property type="entry name" value="AAA"/>
    <property type="match status" value="1"/>
</dbReference>
<sequence length="852" mass="92799">MAERQTLPVLPLRGTVMYPGLTVPIGVGRPGTLHAIEAALKGNREVFAVAQRENVDEPTTDQLFTMGVVGKIGQVQRGLGGVQLLLQGEHRAAVLNYHEGEDYLTADVMPIAEVPPLDEKDAAFAALYKETRERAMELGERRGLPDEVLHQVLDSVTEPGRFADLVAGYVELPVADKQLLLETMGVEERLRRVLIQVQRQIGMLAAQAEIKSQVQEELGERQREMFLREQLKAIQKELGDDDQSRELTELRAKLDKLELPREARVEVERELGRLERSGRESMEAQVIRTYLEWIAELPWNTRSDDDLDLKHATEVLDEDHYGLEDVKDRVLEFLAVRQLRARKMAEEVETAGECAASKLKDARETVTPSLAGPKPDDDRAITDGKEAKAKAMARGPILLFVGPPGVGKTSIAKSIARALGRKYIRAALGGIRDEADIRGHRRTYVGAMPGRIVSGLKQAGTRNPVFLLDEVDKLGVSFQGDPASALLEVLDPAQNDTFTDNYLNVPFDLSEVLFVATANFIQNIPGPLLDRMEIVDFAGYTEREKAEIAKTYLIPRQLEESGLSKAEVTFTDEAVAAVVSEYTRESGVRQLERQIGAVTRKVARKLAAGQAVDPTIGPDDVHDLLGRPKVHPEHAGEGPEVGVATGMYYTPAGGDIMFVEAAVRRLQGGRKPDEDGDQYAGPGSVSLILTGQLGDVMKESARAAVTYATANARILKIPDDRLGSIELHIHVPAGAIPKDGPSAGVAMASAIVSALTNRPVRSDVAMTGEVTLRGRVLPIGGVKEKVLGAHRAGIREIILPKKNEADLDDIPADVREALVFHCVSNLDEAFAVALEPAKGRIAAEPPILEPVG</sequence>
<dbReference type="InterPro" id="IPR004815">
    <property type="entry name" value="Lon_bac/euk-typ"/>
</dbReference>
<dbReference type="InterPro" id="IPR027065">
    <property type="entry name" value="Lon_Prtase"/>
</dbReference>
<keyword evidence="6 9" id="KW-0720">Serine protease</keyword>
<keyword evidence="4 9" id="KW-0547">Nucleotide-binding</keyword>
<evidence type="ECO:0000256" key="8">
    <source>
        <dbReference type="ARBA" id="ARBA00023016"/>
    </source>
</evidence>
<dbReference type="GO" id="GO:0004252">
    <property type="term" value="F:serine-type endopeptidase activity"/>
    <property type="evidence" value="ECO:0007669"/>
    <property type="project" value="UniProtKB-EC"/>
</dbReference>
<dbReference type="PROSITE" id="PS01046">
    <property type="entry name" value="LON_SER"/>
    <property type="match status" value="1"/>
</dbReference>
<dbReference type="SUPFAM" id="SSF88697">
    <property type="entry name" value="PUA domain-like"/>
    <property type="match status" value="1"/>
</dbReference>
<dbReference type="InterPro" id="IPR020568">
    <property type="entry name" value="Ribosomal_Su5_D2-typ_SF"/>
</dbReference>
<feature type="active site" evidence="9 11">
    <location>
        <position position="742"/>
    </location>
</feature>
<keyword evidence="7 9" id="KW-0067">ATP-binding</keyword>
<dbReference type="InterPro" id="IPR014721">
    <property type="entry name" value="Ribsml_uS5_D2-typ_fold_subgr"/>
</dbReference>
<dbReference type="Pfam" id="PF22667">
    <property type="entry name" value="Lon_lid"/>
    <property type="match status" value="1"/>
</dbReference>
<dbReference type="PRINTS" id="PR00830">
    <property type="entry name" value="ENDOLAPTASE"/>
</dbReference>
<dbReference type="SUPFAM" id="SSF54211">
    <property type="entry name" value="Ribosomal protein S5 domain 2-like"/>
    <property type="match status" value="1"/>
</dbReference>
<dbReference type="InterPro" id="IPR027417">
    <property type="entry name" value="P-loop_NTPase"/>
</dbReference>
<accession>A0ABT6FB82</accession>
<dbReference type="SUPFAM" id="SSF52540">
    <property type="entry name" value="P-loop containing nucleoside triphosphate hydrolases"/>
    <property type="match status" value="1"/>
</dbReference>
<dbReference type="Proteomes" id="UP001216907">
    <property type="component" value="Unassembled WGS sequence"/>
</dbReference>
<evidence type="ECO:0000256" key="7">
    <source>
        <dbReference type="ARBA" id="ARBA00022840"/>
    </source>
</evidence>
<keyword evidence="5 9" id="KW-0378">Hydrolase</keyword>
<dbReference type="InterPro" id="IPR003959">
    <property type="entry name" value="ATPase_AAA_core"/>
</dbReference>
<evidence type="ECO:0000256" key="4">
    <source>
        <dbReference type="ARBA" id="ARBA00022741"/>
    </source>
</evidence>
<comment type="subunit">
    <text evidence="9 10">Homohexamer. Organized in a ring with a central cavity.</text>
</comment>
<dbReference type="Gene3D" id="1.10.8.60">
    <property type="match status" value="1"/>
</dbReference>
<evidence type="ECO:0000256" key="12">
    <source>
        <dbReference type="RuleBase" id="RU000591"/>
    </source>
</evidence>
<dbReference type="EMBL" id="JARRAG010000002">
    <property type="protein sequence ID" value="MDG3004852.1"/>
    <property type="molecule type" value="Genomic_DNA"/>
</dbReference>
<dbReference type="Gene3D" id="3.40.50.300">
    <property type="entry name" value="P-loop containing nucleotide triphosphate hydrolases"/>
    <property type="match status" value="1"/>
</dbReference>
<feature type="binding site" evidence="9">
    <location>
        <begin position="402"/>
        <end position="409"/>
    </location>
    <ligand>
        <name>ATP</name>
        <dbReference type="ChEBI" id="CHEBI:30616"/>
    </ligand>
</feature>
<dbReference type="EC" id="3.4.21.53" evidence="9 10"/>
<dbReference type="Pfam" id="PF02190">
    <property type="entry name" value="LON_substr_bdg"/>
    <property type="match status" value="1"/>
</dbReference>
<protein>
    <recommendedName>
        <fullName evidence="9 10">Lon protease</fullName>
        <ecNumber evidence="9 10">3.4.21.53</ecNumber>
    </recommendedName>
    <alternativeName>
        <fullName evidence="9">ATP-dependent protease La</fullName>
    </alternativeName>
</protein>
<proteinExistence type="evidence at transcript level"/>
<feature type="domain" description="Lon N-terminal" evidence="14">
    <location>
        <begin position="7"/>
        <end position="201"/>
    </location>
</feature>
<comment type="subcellular location">
    <subcellularLocation>
        <location evidence="1 9 10">Cytoplasm</location>
    </subcellularLocation>
</comment>
<feature type="active site" evidence="9 11">
    <location>
        <position position="785"/>
    </location>
</feature>
<dbReference type="Gene3D" id="1.20.58.1480">
    <property type="match status" value="1"/>
</dbReference>
<dbReference type="Gene3D" id="1.20.5.5270">
    <property type="match status" value="1"/>
</dbReference>
<dbReference type="Gene3D" id="3.30.230.10">
    <property type="match status" value="1"/>
</dbReference>
<evidence type="ECO:0000259" key="13">
    <source>
        <dbReference type="PROSITE" id="PS51786"/>
    </source>
</evidence>
<dbReference type="InterPro" id="IPR003593">
    <property type="entry name" value="AAA+_ATPase"/>
</dbReference>
<keyword evidence="2 9" id="KW-0963">Cytoplasm</keyword>
<dbReference type="PROSITE" id="PS51786">
    <property type="entry name" value="LON_PROTEOLYTIC"/>
    <property type="match status" value="1"/>
</dbReference>
<dbReference type="SMART" id="SM00464">
    <property type="entry name" value="LON"/>
    <property type="match status" value="1"/>
</dbReference>
<dbReference type="InterPro" id="IPR015947">
    <property type="entry name" value="PUA-like_sf"/>
</dbReference>
<feature type="domain" description="Lon proteolytic" evidence="13">
    <location>
        <begin position="638"/>
        <end position="836"/>
    </location>
</feature>
<dbReference type="InterPro" id="IPR003111">
    <property type="entry name" value="Lon_prtase_N"/>
</dbReference>
<dbReference type="PIRSF" id="PIRSF001174">
    <property type="entry name" value="Lon_proteas"/>
    <property type="match status" value="1"/>
</dbReference>
<evidence type="ECO:0000256" key="5">
    <source>
        <dbReference type="ARBA" id="ARBA00022801"/>
    </source>
</evidence>
<comment type="caution">
    <text evidence="15">The sequence shown here is derived from an EMBL/GenBank/DDBJ whole genome shotgun (WGS) entry which is preliminary data.</text>
</comment>
<evidence type="ECO:0000256" key="1">
    <source>
        <dbReference type="ARBA" id="ARBA00004496"/>
    </source>
</evidence>
<evidence type="ECO:0000256" key="11">
    <source>
        <dbReference type="PROSITE-ProRule" id="PRU01122"/>
    </source>
</evidence>
<keyword evidence="3 9" id="KW-0645">Protease</keyword>
<dbReference type="SMART" id="SM00382">
    <property type="entry name" value="AAA"/>
    <property type="match status" value="1"/>
</dbReference>
<evidence type="ECO:0000256" key="6">
    <source>
        <dbReference type="ARBA" id="ARBA00022825"/>
    </source>
</evidence>
<keyword evidence="8 9" id="KW-0346">Stress response</keyword>
<evidence type="ECO:0000256" key="3">
    <source>
        <dbReference type="ARBA" id="ARBA00022670"/>
    </source>
</evidence>
<comment type="induction">
    <text evidence="9">By heat shock.</text>
</comment>
<organism evidence="15 16">
    <name type="scientific">Paludisphaera mucosa</name>
    <dbReference type="NCBI Taxonomy" id="3030827"/>
    <lineage>
        <taxon>Bacteria</taxon>
        <taxon>Pseudomonadati</taxon>
        <taxon>Planctomycetota</taxon>
        <taxon>Planctomycetia</taxon>
        <taxon>Isosphaerales</taxon>
        <taxon>Isosphaeraceae</taxon>
        <taxon>Paludisphaera</taxon>
    </lineage>
</organism>
<gene>
    <name evidence="9 15" type="primary">lon</name>
    <name evidence="15" type="ORF">PZE19_13785</name>
</gene>